<name>A0A9W9BBD8_9HYPO</name>
<dbReference type="InterPro" id="IPR029058">
    <property type="entry name" value="AB_hydrolase_fold"/>
</dbReference>
<evidence type="ECO:0000313" key="3">
    <source>
        <dbReference type="EMBL" id="KAJ4856466.1"/>
    </source>
</evidence>
<dbReference type="Gene3D" id="3.40.50.1820">
    <property type="entry name" value="alpha/beta hydrolase"/>
    <property type="match status" value="1"/>
</dbReference>
<dbReference type="EMBL" id="JAOPEN010000006">
    <property type="protein sequence ID" value="KAJ4856466.1"/>
    <property type="molecule type" value="Genomic_DNA"/>
</dbReference>
<evidence type="ECO:0000256" key="1">
    <source>
        <dbReference type="SAM" id="MobiDB-lite"/>
    </source>
</evidence>
<dbReference type="RefSeq" id="XP_056025522.1">
    <property type="nucleotide sequence ID" value="XM_056177044.1"/>
</dbReference>
<protein>
    <submittedName>
        <fullName evidence="3">Lipase (Class 3) domain-containing protein</fullName>
    </submittedName>
</protein>
<sequence length="408" mass="45816">MDRWNNHSNFLEDSGRMRTATSHNKRQYLENYNTYIAPRLHTLEGNFQIWANILAAIHLPGTNGTQHADINLNLNPQHPEYDTTYRLTDTRVSVLAAGCVWHYLEPVNNPAARAILLFRGTATHPAEYRDRKGRLNVEPAGAWADGNFKSVASFSYRVIKDRVFNWMNEQTTKGRDITAVGYSLGGCLAMRALKHYAEEKRPRWENSELYAFSAPGLDTKAAAEFTELFQGHHTQLHTYWHVDDLVPVTGHYPITTPKAYSRIGPDGVVLPRIGVLHTHLLLFISVLEGWDVALAYPVAETPHEPNAPNIKRKIIGFMRRLPVSDSRYMAVSTSVDEPDNLAEEGAGNTARMDSLSARSRSKKQRVDRSQAISARFQLSAATLSSASFRLDPNLDGSPSYGDEETWAV</sequence>
<proteinExistence type="predicted"/>
<dbReference type="SUPFAM" id="SSF53474">
    <property type="entry name" value="alpha/beta-Hydrolases"/>
    <property type="match status" value="1"/>
</dbReference>
<organism evidence="3 4">
    <name type="scientific">Trichoderma breve</name>
    <dbReference type="NCBI Taxonomy" id="2034170"/>
    <lineage>
        <taxon>Eukaryota</taxon>
        <taxon>Fungi</taxon>
        <taxon>Dikarya</taxon>
        <taxon>Ascomycota</taxon>
        <taxon>Pezizomycotina</taxon>
        <taxon>Sordariomycetes</taxon>
        <taxon>Hypocreomycetidae</taxon>
        <taxon>Hypocreales</taxon>
        <taxon>Hypocreaceae</taxon>
        <taxon>Trichoderma</taxon>
    </lineage>
</organism>
<gene>
    <name evidence="3" type="ORF">T069G_09834</name>
</gene>
<dbReference type="Proteomes" id="UP001140511">
    <property type="component" value="Unassembled WGS sequence"/>
</dbReference>
<dbReference type="Pfam" id="PF01764">
    <property type="entry name" value="Lipase_3"/>
    <property type="match status" value="1"/>
</dbReference>
<evidence type="ECO:0000313" key="4">
    <source>
        <dbReference type="Proteomes" id="UP001140511"/>
    </source>
</evidence>
<dbReference type="GO" id="GO:0006629">
    <property type="term" value="P:lipid metabolic process"/>
    <property type="evidence" value="ECO:0007669"/>
    <property type="project" value="InterPro"/>
</dbReference>
<reference evidence="3" key="1">
    <citation type="submission" date="2022-09" db="EMBL/GenBank/DDBJ databases">
        <title>Chromosome-level assembly of Trichoderma breve T069, a fungus used in development of biopesticide product.</title>
        <authorList>
            <person name="Lin R."/>
            <person name="Liu T."/>
        </authorList>
    </citation>
    <scope>NUCLEOTIDE SEQUENCE</scope>
    <source>
        <strain evidence="3">T069</strain>
    </source>
</reference>
<evidence type="ECO:0000259" key="2">
    <source>
        <dbReference type="Pfam" id="PF01764"/>
    </source>
</evidence>
<dbReference type="GeneID" id="80871732"/>
<dbReference type="InterPro" id="IPR002921">
    <property type="entry name" value="Fungal_lipase-type"/>
</dbReference>
<comment type="caution">
    <text evidence="3">The sequence shown here is derived from an EMBL/GenBank/DDBJ whole genome shotgun (WGS) entry which is preliminary data.</text>
</comment>
<accession>A0A9W9BBD8</accession>
<feature type="region of interest" description="Disordered" evidence="1">
    <location>
        <begin position="338"/>
        <end position="368"/>
    </location>
</feature>
<dbReference type="AlphaFoldDB" id="A0A9W9BBD8"/>
<keyword evidence="4" id="KW-1185">Reference proteome</keyword>
<feature type="domain" description="Fungal lipase-type" evidence="2">
    <location>
        <begin position="117"/>
        <end position="248"/>
    </location>
</feature>